<dbReference type="Proteomes" id="UP000476176">
    <property type="component" value="Unassembled WGS sequence"/>
</dbReference>
<dbReference type="EMBL" id="QXGF01000245">
    <property type="protein sequence ID" value="KAE8943568.1"/>
    <property type="molecule type" value="Genomic_DNA"/>
</dbReference>
<evidence type="ECO:0000313" key="14">
    <source>
        <dbReference type="Proteomes" id="UP000440732"/>
    </source>
</evidence>
<dbReference type="EMBL" id="QXGE01000198">
    <property type="protein sequence ID" value="KAE9320523.1"/>
    <property type="molecule type" value="Genomic_DNA"/>
</dbReference>
<dbReference type="Proteomes" id="UP000437068">
    <property type="component" value="Unassembled WGS sequence"/>
</dbReference>
<sequence>MADWKLVKRDTKYLSGTCKLKRLVGRRDARNLPVQAQCYTDADFAGDNDSRESMRAVIIKLNCMPFGCLCKQQSSVALCTNEVKFFVACVGGQELLRLRELMNELELGVEQPMRMLIDNQATVVQTGSVASSAKAKHVDVRLVTMRDFTAKEIIAPKNVVSDGS</sequence>
<dbReference type="Proteomes" id="UP000488956">
    <property type="component" value="Unassembled WGS sequence"/>
</dbReference>
<evidence type="ECO:0000313" key="2">
    <source>
        <dbReference type="EMBL" id="KAE9125912.1"/>
    </source>
</evidence>
<dbReference type="CDD" id="cd09272">
    <property type="entry name" value="RNase_HI_RT_Ty1"/>
    <property type="match status" value="1"/>
</dbReference>
<dbReference type="OrthoDB" id="113257at2759"/>
<evidence type="ECO:0000313" key="15">
    <source>
        <dbReference type="Proteomes" id="UP000441208"/>
    </source>
</evidence>
<comment type="caution">
    <text evidence="1">The sequence shown here is derived from an EMBL/GenBank/DDBJ whole genome shotgun (WGS) entry which is preliminary data.</text>
</comment>
<evidence type="ECO:0000313" key="6">
    <source>
        <dbReference type="EMBL" id="KAE9243991.1"/>
    </source>
</evidence>
<evidence type="ECO:0000313" key="5">
    <source>
        <dbReference type="EMBL" id="KAE9224300.1"/>
    </source>
</evidence>
<dbReference type="Proteomes" id="UP000433483">
    <property type="component" value="Unassembled WGS sequence"/>
</dbReference>
<evidence type="ECO:0000313" key="9">
    <source>
        <dbReference type="EMBL" id="KAE9352202.1"/>
    </source>
</evidence>
<dbReference type="EMBL" id="QXFZ01000226">
    <property type="protein sequence ID" value="KAE9125912.1"/>
    <property type="molecule type" value="Genomic_DNA"/>
</dbReference>
<evidence type="ECO:0000313" key="8">
    <source>
        <dbReference type="EMBL" id="KAE9320523.1"/>
    </source>
</evidence>
<evidence type="ECO:0000313" key="1">
    <source>
        <dbReference type="EMBL" id="KAE8943568.1"/>
    </source>
</evidence>
<dbReference type="PANTHER" id="PTHR11439">
    <property type="entry name" value="GAG-POL-RELATED RETROTRANSPOSON"/>
    <property type="match status" value="1"/>
</dbReference>
<evidence type="ECO:0000313" key="7">
    <source>
        <dbReference type="EMBL" id="KAE9247344.1"/>
    </source>
</evidence>
<evidence type="ECO:0000313" key="13">
    <source>
        <dbReference type="Proteomes" id="UP000440367"/>
    </source>
</evidence>
<dbReference type="AlphaFoldDB" id="A0A6A3FPB3"/>
<dbReference type="EMBL" id="QXGB01000214">
    <property type="protein sequence ID" value="KAE9224300.1"/>
    <property type="molecule type" value="Genomic_DNA"/>
</dbReference>
<evidence type="ECO:0000313" key="17">
    <source>
        <dbReference type="Proteomes" id="UP000486351"/>
    </source>
</evidence>
<gene>
    <name evidence="8" type="ORF">PF001_g5369</name>
    <name evidence="7" type="ORF">PF002_g6326</name>
    <name evidence="6" type="ORF">PF004_g5878</name>
    <name evidence="5" type="ORF">PF005_g5962</name>
    <name evidence="4" type="ORF">PF006_g5345</name>
    <name evidence="2" type="ORF">PF007_g6181</name>
    <name evidence="9" type="ORF">PF008_g5582</name>
    <name evidence="1" type="ORF">PF009_g6718</name>
    <name evidence="3" type="ORF">PF010_g4077</name>
</gene>
<dbReference type="Proteomes" id="UP000440732">
    <property type="component" value="Unassembled WGS sequence"/>
</dbReference>
<keyword evidence="11" id="KW-1185">Reference proteome</keyword>
<dbReference type="EMBL" id="QXGD01000218">
    <property type="protein sequence ID" value="KAE9247344.1"/>
    <property type="molecule type" value="Genomic_DNA"/>
</dbReference>
<dbReference type="Proteomes" id="UP000441208">
    <property type="component" value="Unassembled WGS sequence"/>
</dbReference>
<evidence type="ECO:0000313" key="11">
    <source>
        <dbReference type="Proteomes" id="UP000433483"/>
    </source>
</evidence>
<dbReference type="EMBL" id="QXFY01000207">
    <property type="protein sequence ID" value="KAE9352202.1"/>
    <property type="molecule type" value="Genomic_DNA"/>
</dbReference>
<evidence type="ECO:0000313" key="10">
    <source>
        <dbReference type="Proteomes" id="UP000429523"/>
    </source>
</evidence>
<dbReference type="EMBL" id="QXGA01000198">
    <property type="protein sequence ID" value="KAE9150255.1"/>
    <property type="molecule type" value="Genomic_DNA"/>
</dbReference>
<evidence type="ECO:0000313" key="3">
    <source>
        <dbReference type="EMBL" id="KAE9129761.1"/>
    </source>
</evidence>
<evidence type="ECO:0008006" key="19">
    <source>
        <dbReference type="Google" id="ProtNLM"/>
    </source>
</evidence>
<name>A0A6A3FPB3_9STRA</name>
<dbReference type="Proteomes" id="UP000429523">
    <property type="component" value="Unassembled WGS sequence"/>
</dbReference>
<dbReference type="PANTHER" id="PTHR11439:SF440">
    <property type="entry name" value="INTEGRASE CATALYTIC DOMAIN-CONTAINING PROTEIN"/>
    <property type="match status" value="1"/>
</dbReference>
<dbReference type="Proteomes" id="UP000486351">
    <property type="component" value="Unassembled WGS sequence"/>
</dbReference>
<protein>
    <recommendedName>
        <fullName evidence="19">Polyprotein</fullName>
    </recommendedName>
</protein>
<organism evidence="1 10">
    <name type="scientific">Phytophthora fragariae</name>
    <dbReference type="NCBI Taxonomy" id="53985"/>
    <lineage>
        <taxon>Eukaryota</taxon>
        <taxon>Sar</taxon>
        <taxon>Stramenopiles</taxon>
        <taxon>Oomycota</taxon>
        <taxon>Peronosporomycetes</taxon>
        <taxon>Peronosporales</taxon>
        <taxon>Peronosporaceae</taxon>
        <taxon>Phytophthora</taxon>
    </lineage>
</organism>
<proteinExistence type="predicted"/>
<evidence type="ECO:0000313" key="16">
    <source>
        <dbReference type="Proteomes" id="UP000476176"/>
    </source>
</evidence>
<dbReference type="Proteomes" id="UP000440367">
    <property type="component" value="Unassembled WGS sequence"/>
</dbReference>
<dbReference type="EMBL" id="QXGC01000229">
    <property type="protein sequence ID" value="KAE9243991.1"/>
    <property type="molecule type" value="Genomic_DNA"/>
</dbReference>
<evidence type="ECO:0000313" key="18">
    <source>
        <dbReference type="Proteomes" id="UP000488956"/>
    </source>
</evidence>
<reference evidence="10 11" key="1">
    <citation type="submission" date="2018-08" db="EMBL/GenBank/DDBJ databases">
        <title>Genomic investigation of the strawberry pathogen Phytophthora fragariae indicates pathogenicity is determined by transcriptional variation in three key races.</title>
        <authorList>
            <person name="Adams T.M."/>
            <person name="Armitage A.D."/>
            <person name="Sobczyk M.K."/>
            <person name="Bates H.J."/>
            <person name="Dunwell J.M."/>
            <person name="Nellist C.F."/>
            <person name="Harrison R.J."/>
        </authorList>
    </citation>
    <scope>NUCLEOTIDE SEQUENCE [LARGE SCALE GENOMIC DNA]</scope>
    <source>
        <strain evidence="8 12">A4</strain>
        <strain evidence="7 13">BC-1</strain>
        <strain evidence="6 16">BC-23</strain>
        <strain evidence="5 11">NOV-27</strain>
        <strain evidence="4 14">NOV-5</strain>
        <strain evidence="2 15">NOV-71</strain>
        <strain evidence="9 17">NOV-77</strain>
        <strain evidence="1 10">NOV-9</strain>
        <strain evidence="3 18">ONT-3</strain>
    </source>
</reference>
<dbReference type="EMBL" id="QXFX01000136">
    <property type="protein sequence ID" value="KAE9129761.1"/>
    <property type="molecule type" value="Genomic_DNA"/>
</dbReference>
<evidence type="ECO:0000313" key="4">
    <source>
        <dbReference type="EMBL" id="KAE9150255.1"/>
    </source>
</evidence>
<accession>A0A6A3FPB3</accession>
<evidence type="ECO:0000313" key="12">
    <source>
        <dbReference type="Proteomes" id="UP000437068"/>
    </source>
</evidence>